<dbReference type="RefSeq" id="WP_114548575.1">
    <property type="nucleotide sequence ID" value="NZ_PPUT01000005.1"/>
</dbReference>
<comment type="pathway">
    <text evidence="6">Quinol/quinone metabolism; menaquinone biosynthesis.</text>
</comment>
<name>A0A369P1M8_9ACTN</name>
<dbReference type="UniPathway" id="UPA00079"/>
<dbReference type="CDD" id="cd07037">
    <property type="entry name" value="TPP_PYR_MenD"/>
    <property type="match status" value="1"/>
</dbReference>
<dbReference type="EMBL" id="PPUT01000005">
    <property type="protein sequence ID" value="RDC46004.1"/>
    <property type="molecule type" value="Genomic_DNA"/>
</dbReference>
<comment type="caution">
    <text evidence="8">The sequence shown here is derived from an EMBL/GenBank/DDBJ whole genome shotgun (WGS) entry which is preliminary data.</text>
</comment>
<keyword evidence="6" id="KW-0474">Menaquinone biosynthesis</keyword>
<dbReference type="HAMAP" id="MF_01659">
    <property type="entry name" value="MenD"/>
    <property type="match status" value="1"/>
</dbReference>
<reference evidence="8 9" key="1">
    <citation type="journal article" date="2018" name="Elife">
        <title>Discovery and characterization of a prevalent human gut bacterial enzyme sufficient for the inactivation of a family of plant toxins.</title>
        <authorList>
            <person name="Koppel N."/>
            <person name="Bisanz J.E."/>
            <person name="Pandelia M.E."/>
            <person name="Turnbaugh P.J."/>
            <person name="Balskus E.P."/>
        </authorList>
    </citation>
    <scope>NUCLEOTIDE SEQUENCE [LARGE SCALE GENOMIC DNA]</scope>
    <source>
        <strain evidence="8 9">OB21 GAM 11</strain>
    </source>
</reference>
<dbReference type="InterPro" id="IPR012001">
    <property type="entry name" value="Thiamin_PyroP_enz_TPP-bd_dom"/>
</dbReference>
<dbReference type="Pfam" id="PF02776">
    <property type="entry name" value="TPP_enzyme_N"/>
    <property type="match status" value="1"/>
</dbReference>
<dbReference type="AlphaFoldDB" id="A0A369P1M8"/>
<keyword evidence="5 6" id="KW-0464">Manganese</keyword>
<comment type="subunit">
    <text evidence="6">Homodimer.</text>
</comment>
<comment type="similarity">
    <text evidence="6">Belongs to the TPP enzyme family. MenD subfamily.</text>
</comment>
<comment type="function">
    <text evidence="6">Catalyzes the thiamine diphosphate-dependent decarboxylation of 2-oxoglutarate and the subsequent addition of the resulting succinic semialdehyde-thiamine pyrophosphate anion to isochorismate to yield 2-succinyl-5-enolpyruvyl-6-hydroxy-3-cyclohexene-1-carboxylate (SEPHCHC).</text>
</comment>
<comment type="cofactor">
    <cofactor evidence="6">
        <name>Mg(2+)</name>
        <dbReference type="ChEBI" id="CHEBI:18420"/>
    </cofactor>
    <cofactor evidence="6">
        <name>Mn(2+)</name>
        <dbReference type="ChEBI" id="CHEBI:29035"/>
    </cofactor>
</comment>
<evidence type="ECO:0000313" key="8">
    <source>
        <dbReference type="EMBL" id="RDC46004.1"/>
    </source>
</evidence>
<dbReference type="UniPathway" id="UPA01057">
    <property type="reaction ID" value="UER00164"/>
</dbReference>
<dbReference type="Gene3D" id="3.40.50.1220">
    <property type="entry name" value="TPP-binding domain"/>
    <property type="match status" value="1"/>
</dbReference>
<accession>A0A369P1M8</accession>
<keyword evidence="4 6" id="KW-0786">Thiamine pyrophosphate</keyword>
<comment type="pathway">
    <text evidence="6">Quinol/quinone metabolism; 1,4-dihydroxy-2-naphthoate biosynthesis; 1,4-dihydroxy-2-naphthoate from chorismate: step 2/7.</text>
</comment>
<evidence type="ECO:0000256" key="2">
    <source>
        <dbReference type="ARBA" id="ARBA00022723"/>
    </source>
</evidence>
<dbReference type="GO" id="GO:0070204">
    <property type="term" value="F:2-succinyl-5-enolpyruvyl-6-hydroxy-3-cyclohexene-1-carboxylic-acid synthase activity"/>
    <property type="evidence" value="ECO:0007669"/>
    <property type="project" value="UniProtKB-UniRule"/>
</dbReference>
<evidence type="ECO:0000256" key="6">
    <source>
        <dbReference type="HAMAP-Rule" id="MF_01659"/>
    </source>
</evidence>
<evidence type="ECO:0000256" key="4">
    <source>
        <dbReference type="ARBA" id="ARBA00023052"/>
    </source>
</evidence>
<dbReference type="InterPro" id="IPR004433">
    <property type="entry name" value="MenaQ_synth_MenD"/>
</dbReference>
<feature type="domain" description="Thiamine pyrophosphate enzyme N-terminal TPP-binding" evidence="7">
    <location>
        <begin position="16"/>
        <end position="133"/>
    </location>
</feature>
<dbReference type="Proteomes" id="UP000253805">
    <property type="component" value="Unassembled WGS sequence"/>
</dbReference>
<comment type="cofactor">
    <cofactor evidence="6">
        <name>thiamine diphosphate</name>
        <dbReference type="ChEBI" id="CHEBI:58937"/>
    </cofactor>
    <text evidence="6">Binds 1 thiamine pyrophosphate per subunit.</text>
</comment>
<evidence type="ECO:0000256" key="1">
    <source>
        <dbReference type="ARBA" id="ARBA00022679"/>
    </source>
</evidence>
<dbReference type="EC" id="2.2.1.9" evidence="6"/>
<gene>
    <name evidence="6" type="primary">menD</name>
    <name evidence="8" type="ORF">C1850_03130</name>
</gene>
<evidence type="ECO:0000313" key="9">
    <source>
        <dbReference type="Proteomes" id="UP000253805"/>
    </source>
</evidence>
<keyword evidence="1 6" id="KW-0808">Transferase</keyword>
<dbReference type="CDD" id="cd02009">
    <property type="entry name" value="TPP_SHCHC_synthase"/>
    <property type="match status" value="1"/>
</dbReference>
<proteinExistence type="inferred from homology"/>
<sequence length="740" mass="78288">MPITTTHQQDTALFVAAFFDEMVRWGVCEVVVSPGSRSTALAMAAYELEQRRPQDLRVYVDIDERGAAFLGLGLAKASGRPVALVCTSGTALANYYPAVIEAETSRVPLIVLSGDRPPQLQGLGAPQTTDQLKAYGNHVRSFRAMPTPRGRDRDIAFARQAAREAVLAALGPTATLAPYRESAPAKEGLRESATTGALEGTDSAIAAASLGKHAAVSAGSGAAALPMDPAATVALPMDPAATVAMPANSAIAGAPADAPARDAAGDFAAAVAEEADSSQPIFYNEAGDIVNYNPNLQVASRACMHLAGPVHVNFPFDAPLKPDFAGADLQAMQRAAHDCFALGARNASIAAKDGTLLDLGPLVGPAGTLPQASIESIERLLWKRPCLVLAGEGSCETVAEAEEILAWARKLSLPVLADPLSGLRSIDDPLIIDNYDNLCARADCPVPEVVIRFGRYPASKSATALLERTRPVSLAVDIAETRDFNAATDVFVGTTPLGFVRSPWRAEGRKAQRRFADAWVALNDEARLRILAVEWDGVATHDSEATEGAYVRSLLELAPEGSCLFSANSMSIRAVDTFYVKDGKPLAVMANRGQNGIDGVVSTAVGAAQHFAQTTFLTGDFTLLHDLSGLALQREMLLQRRGSAETPSLVIVLLNNNGGAIFDMLPQASADPYFERLFLAPQDVRFTEAAAAFGIPSASVHTVGAFRSAYEQFLGTPGISLIEVALPLRGVRDRYAPYQR</sequence>
<keyword evidence="2 6" id="KW-0479">Metal-binding</keyword>
<evidence type="ECO:0000256" key="3">
    <source>
        <dbReference type="ARBA" id="ARBA00022842"/>
    </source>
</evidence>
<dbReference type="GO" id="GO:0009234">
    <property type="term" value="P:menaquinone biosynthetic process"/>
    <property type="evidence" value="ECO:0007669"/>
    <property type="project" value="UniProtKB-UniRule"/>
</dbReference>
<dbReference type="PANTHER" id="PTHR42916">
    <property type="entry name" value="2-SUCCINYL-5-ENOLPYRUVYL-6-HYDROXY-3-CYCLOHEXENE-1-CARBOXYLATE SYNTHASE"/>
    <property type="match status" value="1"/>
</dbReference>
<comment type="catalytic activity">
    <reaction evidence="6">
        <text>isochorismate + 2-oxoglutarate + H(+) = 5-enolpyruvoyl-6-hydroxy-2-succinyl-cyclohex-3-ene-1-carboxylate + CO2</text>
        <dbReference type="Rhea" id="RHEA:25593"/>
        <dbReference type="ChEBI" id="CHEBI:15378"/>
        <dbReference type="ChEBI" id="CHEBI:16526"/>
        <dbReference type="ChEBI" id="CHEBI:16810"/>
        <dbReference type="ChEBI" id="CHEBI:29780"/>
        <dbReference type="ChEBI" id="CHEBI:58818"/>
        <dbReference type="EC" id="2.2.1.9"/>
    </reaction>
</comment>
<keyword evidence="3 6" id="KW-0460">Magnesium</keyword>
<dbReference type="Gene3D" id="3.40.50.970">
    <property type="match status" value="2"/>
</dbReference>
<organism evidence="8 9">
    <name type="scientific">Adlercreutzia equolifaciens subsp. celatus</name>
    <dbReference type="NCBI Taxonomy" id="394340"/>
    <lineage>
        <taxon>Bacteria</taxon>
        <taxon>Bacillati</taxon>
        <taxon>Actinomycetota</taxon>
        <taxon>Coriobacteriia</taxon>
        <taxon>Eggerthellales</taxon>
        <taxon>Eggerthellaceae</taxon>
        <taxon>Adlercreutzia</taxon>
    </lineage>
</organism>
<dbReference type="InterPro" id="IPR029061">
    <property type="entry name" value="THDP-binding"/>
</dbReference>
<dbReference type="GO" id="GO:0030976">
    <property type="term" value="F:thiamine pyrophosphate binding"/>
    <property type="evidence" value="ECO:0007669"/>
    <property type="project" value="UniProtKB-UniRule"/>
</dbReference>
<protein>
    <recommendedName>
        <fullName evidence="6">2-succinyl-5-enolpyruvyl-6-hydroxy-3-cyclohexene-1-carboxylate synthase</fullName>
        <shortName evidence="6">SEPHCHC synthase</shortName>
        <ecNumber evidence="6">2.2.1.9</ecNumber>
    </recommendedName>
    <alternativeName>
        <fullName evidence="6">Menaquinone biosynthesis protein MenD</fullName>
    </alternativeName>
</protein>
<dbReference type="GO" id="GO:0030145">
    <property type="term" value="F:manganese ion binding"/>
    <property type="evidence" value="ECO:0007669"/>
    <property type="project" value="UniProtKB-UniRule"/>
</dbReference>
<dbReference type="PANTHER" id="PTHR42916:SF1">
    <property type="entry name" value="PROTEIN PHYLLO, CHLOROPLASTIC"/>
    <property type="match status" value="1"/>
</dbReference>
<dbReference type="SUPFAM" id="SSF52518">
    <property type="entry name" value="Thiamin diphosphate-binding fold (THDP-binding)"/>
    <property type="match status" value="2"/>
</dbReference>
<evidence type="ECO:0000256" key="5">
    <source>
        <dbReference type="ARBA" id="ARBA00023211"/>
    </source>
</evidence>
<evidence type="ECO:0000259" key="7">
    <source>
        <dbReference type="Pfam" id="PF02776"/>
    </source>
</evidence>
<dbReference type="GO" id="GO:0000287">
    <property type="term" value="F:magnesium ion binding"/>
    <property type="evidence" value="ECO:0007669"/>
    <property type="project" value="UniProtKB-UniRule"/>
</dbReference>